<evidence type="ECO:0000256" key="6">
    <source>
        <dbReference type="ARBA" id="ARBA00023242"/>
    </source>
</evidence>
<evidence type="ECO:0000256" key="5">
    <source>
        <dbReference type="ARBA" id="ARBA00023203"/>
    </source>
</evidence>
<evidence type="ECO:0000313" key="11">
    <source>
        <dbReference type="Proteomes" id="UP000319801"/>
    </source>
</evidence>
<dbReference type="Gene3D" id="1.10.418.10">
    <property type="entry name" value="Calponin-like domain"/>
    <property type="match status" value="2"/>
</dbReference>
<name>A0A556V234_BAGYA</name>
<evidence type="ECO:0000256" key="4">
    <source>
        <dbReference type="ARBA" id="ARBA00023136"/>
    </source>
</evidence>
<evidence type="ECO:0000256" key="1">
    <source>
        <dbReference type="ARBA" id="ARBA00004126"/>
    </source>
</evidence>
<keyword evidence="5" id="KW-0009">Actin-binding</keyword>
<dbReference type="Pfam" id="PF00307">
    <property type="entry name" value="CH"/>
    <property type="match status" value="2"/>
</dbReference>
<feature type="coiled-coil region" evidence="7">
    <location>
        <begin position="2020"/>
        <end position="2047"/>
    </location>
</feature>
<keyword evidence="7" id="KW-0175">Coiled coil</keyword>
<evidence type="ECO:0000259" key="9">
    <source>
        <dbReference type="PROSITE" id="PS50021"/>
    </source>
</evidence>
<evidence type="ECO:0000256" key="3">
    <source>
        <dbReference type="ARBA" id="ARBA00022737"/>
    </source>
</evidence>
<dbReference type="InterPro" id="IPR001715">
    <property type="entry name" value="CH_dom"/>
</dbReference>
<dbReference type="InterPro" id="IPR002017">
    <property type="entry name" value="Spectrin_repeat"/>
</dbReference>
<dbReference type="CDD" id="cd00176">
    <property type="entry name" value="SPEC"/>
    <property type="match status" value="1"/>
</dbReference>
<dbReference type="SUPFAM" id="SSF46966">
    <property type="entry name" value="Spectrin repeat"/>
    <property type="match status" value="7"/>
</dbReference>
<dbReference type="GO" id="GO:0031965">
    <property type="term" value="C:nuclear membrane"/>
    <property type="evidence" value="ECO:0007669"/>
    <property type="project" value="UniProtKB-SubCell"/>
</dbReference>
<dbReference type="GO" id="GO:0003779">
    <property type="term" value="F:actin binding"/>
    <property type="evidence" value="ECO:0007669"/>
    <property type="project" value="UniProtKB-KW"/>
</dbReference>
<dbReference type="SUPFAM" id="SSF47576">
    <property type="entry name" value="Calponin-homology domain, CH-domain"/>
    <property type="match status" value="1"/>
</dbReference>
<dbReference type="PROSITE" id="PS50021">
    <property type="entry name" value="CH"/>
    <property type="match status" value="2"/>
</dbReference>
<reference evidence="10 11" key="1">
    <citation type="journal article" date="2019" name="Genome Biol. Evol.">
        <title>Whole-Genome Sequencing of the Giant Devil Catfish, Bagarius yarrelli.</title>
        <authorList>
            <person name="Jiang W."/>
            <person name="Lv Y."/>
            <person name="Cheng L."/>
            <person name="Yang K."/>
            <person name="Chao B."/>
            <person name="Wang X."/>
            <person name="Li Y."/>
            <person name="Pan X."/>
            <person name="You X."/>
            <person name="Zhang Y."/>
            <person name="Yang J."/>
            <person name="Li J."/>
            <person name="Zhang X."/>
            <person name="Liu S."/>
            <person name="Sun C."/>
            <person name="Yang J."/>
            <person name="Shi Q."/>
        </authorList>
    </citation>
    <scope>NUCLEOTIDE SEQUENCE [LARGE SCALE GENOMIC DNA]</scope>
    <source>
        <strain evidence="10">JWS20170419001</strain>
        <tissue evidence="10">Muscle</tissue>
    </source>
</reference>
<evidence type="ECO:0000256" key="8">
    <source>
        <dbReference type="SAM" id="MobiDB-lite"/>
    </source>
</evidence>
<dbReference type="EMBL" id="VCAZ01000098">
    <property type="protein sequence ID" value="TSR99416.1"/>
    <property type="molecule type" value="Genomic_DNA"/>
</dbReference>
<sequence>MIFQNYEARKMVRFSAKGQTGRTEYEQEAVQKRTFTKWINAHLAKRDPPLVVTDLYEDIKDGVMLLALLEVLSGHKLPCEQGRKLRRIHWLANVGTALHFLEGRRIEELTSTLPPQNVHTSSTSSVDSSNSTEAASPPIKRKPRLSFQAGAKKALLKWVQKTATKRLGLDVRDFGPSWRSGIAFHAVIFALRPQLVDMERVWNQPNRANLEEAFSLAEKELGIPRLLDPEDVDVDKPDEKSIMTYVAQFLKHHPDTAETESVRHEEERKQRSVLRELKVWADQMDRNCAEAQTDAGGLSQQYQVFKHYRVQYETRRREVESCIQSTQKDGMLTSDQALLLDWHMQLDSGLPDPLGSVGVWLHQAEKILHEELVPQQSHEETANAIHQALQLHQVDEKSQWGGKEEKGLKNDVSKEENAGVTMMDVYPQEILHLVETHQQTFQRFHRDGRVGSVSVPDEQLQDMAERLNYVSTSAPIHLSKLEFWEQRHRMLDFLSLGESKLKSWIVKYGRRETTELMLQNYMMFVEGEHFFLKYDSIYEALKRAAALYINADTSVEKRVTRFLRDVADQWRSLAVEVRSVRSMLEEVRGNWEKYSSCVESLQVWLEDAEGALRQPENSKRNHAGMNAAGNFLIETCDETVARDLKHQLLLLNGRWRDLFSKAKQYACVPETQTQSEAELQDIVTVLRDFLETSTAKLTSPVQVSLPDVRAFVRNVQEIKHRLPAMEVRYKTAALTTQLWIRELQQRGREAGPRFHGMTEKCPLVLRECHTVLPVLEELEGQISAFYQIADEAGHIIGQQHDQHRNQELMLQQQSCKRCVCAVESSYLALQRALCCTKTLYNFDASLLQNRVTELQTTAQALMQEALEWRRVGEANGNLTRRFEETRAELEKTLRVGRACLTEKGDPAQLFSKHSDFFSRLDQRVLNAYLKACDDLTDILPEEEQQRLQESVRRLHKQWKDIQSEAPVHLLRLRVKAERRLVMTSLQECRAELEREEKTLATAGSERAIREHRAFFRNKDTFSACQRRLRRLEQLCQKLPENDPIKKSLPEIRHAVSDVKGEVESAYVRLQEHPDKWAEWQCRFAELSAWIASQHRDGESVALQVLEELITDDEVVRRRAQLDEITHTLTSLLSSLDETQDHSRILNAESVSEARQLLLIHQQKLKLQQRRRGGPGEAAGLTEDRPEDCSWMKEEKRLQARAAQRRLQDTRDSLGYTISELGELQARWQRFSSESETLSSWICEKEKELEDVAGITADLQRQIHTVEEMEAGLEKRKDIWSHLEAESRALTQFINPGEAERIRARLMQISRSWEELTDGVMRRGVELQASLGYKVKLTEDVDEVQSVLKVLEEKLDKPVTGCTSTSVTYQTLHEHMEAWQALKLLQPRLVSLSLGSRKISNKDQLQKEVSDLQQAHIDYTNKAARKQAKLEDLLTRWQQYERGFSVLQSWLDTSENLCKSDTPYLTLDKAKLHVQLQTLQDLQSEVPSHESLLEKLETQAEFLYPTASEERVGELTELHCSLEERWCSLSVSIPLRIQELEAHLSQLEQFNQVLTTLTQWSENFLRQLRYKSKVTITDLTAGTQIKDDEAVLQTQSKAMEDLKKLMELLSPSLAPVDLHRLQSRQEDCLQPLSEAESLLQSRSEALVKLETFLVSYRLTTDSLQTLQRAAGQANWDQTKDQKLNQELEQLVQELASMEVQAVSLDCSLNKAYLHLHGADGDRTSCRGLVEDLGSGLQQTQQSLGTKQSEAEALEAMWNSFTRRKEILLTSLTDLEERAKKPWLPEPSKQTFQQRLWMLNQLEEELDALQHSQLWLGEKGEQFAHTDPVMVAEVRRDVTLVQTSWEKIKNFIIVEKKQCEVLVEMCKDYQALKHKLGSAVERAHAVTVTQSVQHNPEDIRRALTRLEAVKSELAGAHANLDLFVCKSKSFINELRNLPEDLADAVRMEMNTVVDQWMDTSERIETEADRLKSALELWSEINSAVNDIECWSATSVNELNDGPVKVLSSANVDDFLCQFKLEIESKKLLMENLQRKVTELQEVTKNQQVDVELQAMAADLMQKIFHAEEVYDQAGSVLRDFSCQRRQLQDVISHMAEQLDTIESTLAELSQSSDPENVARIKQVDGSLDMSGESLRVLCRAYPDQQLTSLSKSITEMVKRSEAVAQRSGKILRALQEALLHKLTQDFHSWLSELRAETEESSEEPGDVPEVPTQLHRLKVSLERIREGEERMTRLHEEEEKLLIHLPELAARRVQERLASCQLALDGFTASCRQRVRHLEESTALQDGLEVCVDELKDWLLQMEERLKKEEVLLEASQPGTLLQEAWTRLHHLQEYQAFGEALRAVEDWLEEVKGRLEVLESTEGNKEEVEERLERVQLRTWLEEVELEVKGPLEPQLGLREKKKQLNRLCLLLADVEDHQGALCYLEESAAELYKRTGDPAFREEETAQLRAQFDDVSAAAEERVRFSEGVVFEHEKYMATVRELTDWLMSKGEELQRCCDPSGDFASVERKLKDVRVRK</sequence>
<dbReference type="Pfam" id="PF00435">
    <property type="entry name" value="Spectrin"/>
    <property type="match status" value="2"/>
</dbReference>
<evidence type="ECO:0000256" key="7">
    <source>
        <dbReference type="SAM" id="Coils"/>
    </source>
</evidence>
<keyword evidence="6" id="KW-0539">Nucleus</keyword>
<dbReference type="CDD" id="cd21243">
    <property type="entry name" value="CH_SYNE1_rpt2"/>
    <property type="match status" value="1"/>
</dbReference>
<protein>
    <submittedName>
        <fullName evidence="10">Nesprin-1</fullName>
    </submittedName>
</protein>
<dbReference type="InterPro" id="IPR057057">
    <property type="entry name" value="Spectrin_SYNE1"/>
</dbReference>
<dbReference type="Proteomes" id="UP000319801">
    <property type="component" value="Unassembled WGS sequence"/>
</dbReference>
<dbReference type="Pfam" id="PF25034">
    <property type="entry name" value="Spectrin_SYNE1"/>
    <property type="match status" value="1"/>
</dbReference>
<feature type="compositionally biased region" description="Low complexity" evidence="8">
    <location>
        <begin position="120"/>
        <end position="132"/>
    </location>
</feature>
<dbReference type="InterPro" id="IPR018159">
    <property type="entry name" value="Spectrin/alpha-actinin"/>
</dbReference>
<dbReference type="Gene3D" id="1.20.58.60">
    <property type="match status" value="7"/>
</dbReference>
<feature type="region of interest" description="Disordered" evidence="8">
    <location>
        <begin position="112"/>
        <end position="143"/>
    </location>
</feature>
<evidence type="ECO:0000256" key="2">
    <source>
        <dbReference type="ARBA" id="ARBA00022553"/>
    </source>
</evidence>
<dbReference type="SMART" id="SM00033">
    <property type="entry name" value="CH"/>
    <property type="match status" value="2"/>
</dbReference>
<feature type="domain" description="Calponin-homology (CH)" evidence="9">
    <location>
        <begin position="149"/>
        <end position="254"/>
    </location>
</feature>
<comment type="subcellular location">
    <subcellularLocation>
        <location evidence="1">Nucleus membrane</location>
    </subcellularLocation>
</comment>
<comment type="caution">
    <text evidence="10">The sequence shown here is derived from an EMBL/GenBank/DDBJ whole genome shotgun (WGS) entry which is preliminary data.</text>
</comment>
<dbReference type="InterPro" id="IPR001589">
    <property type="entry name" value="Actinin_actin-bd_CS"/>
</dbReference>
<proteinExistence type="predicted"/>
<accession>A0A556V234</accession>
<dbReference type="PANTHER" id="PTHR14514">
    <property type="entry name" value="PKA ANCHORING PROTEIN"/>
    <property type="match status" value="1"/>
</dbReference>
<dbReference type="PANTHER" id="PTHR14514:SF3">
    <property type="entry name" value="NESPRIN-1"/>
    <property type="match status" value="1"/>
</dbReference>
<feature type="domain" description="Calponin-homology (CH)" evidence="9">
    <location>
        <begin position="29"/>
        <end position="138"/>
    </location>
</feature>
<keyword evidence="4" id="KW-0472">Membrane</keyword>
<keyword evidence="11" id="KW-1185">Reference proteome</keyword>
<dbReference type="InterPro" id="IPR036872">
    <property type="entry name" value="CH_dom_sf"/>
</dbReference>
<dbReference type="SMART" id="SM00150">
    <property type="entry name" value="SPEC"/>
    <property type="match status" value="4"/>
</dbReference>
<organism evidence="10 11">
    <name type="scientific">Bagarius yarrelli</name>
    <name type="common">Goonch</name>
    <name type="synonym">Bagrus yarrelli</name>
    <dbReference type="NCBI Taxonomy" id="175774"/>
    <lineage>
        <taxon>Eukaryota</taxon>
        <taxon>Metazoa</taxon>
        <taxon>Chordata</taxon>
        <taxon>Craniata</taxon>
        <taxon>Vertebrata</taxon>
        <taxon>Euteleostomi</taxon>
        <taxon>Actinopterygii</taxon>
        <taxon>Neopterygii</taxon>
        <taxon>Teleostei</taxon>
        <taxon>Ostariophysi</taxon>
        <taxon>Siluriformes</taxon>
        <taxon>Sisoridae</taxon>
        <taxon>Sisorinae</taxon>
        <taxon>Bagarius</taxon>
    </lineage>
</organism>
<evidence type="ECO:0000313" key="10">
    <source>
        <dbReference type="EMBL" id="TSR99416.1"/>
    </source>
</evidence>
<dbReference type="OrthoDB" id="18740at2759"/>
<dbReference type="InterPro" id="IPR047291">
    <property type="entry name" value="CH_SYNE1_rpt2"/>
</dbReference>
<dbReference type="FunFam" id="1.10.418.10:FF:000033">
    <property type="entry name" value="nesprin-1 isoform X1"/>
    <property type="match status" value="1"/>
</dbReference>
<keyword evidence="2" id="KW-0597">Phosphoprotein</keyword>
<dbReference type="PROSITE" id="PS00019">
    <property type="entry name" value="ACTININ_1"/>
    <property type="match status" value="1"/>
</dbReference>
<gene>
    <name evidence="10" type="ORF">Baya_12186</name>
</gene>
<keyword evidence="3" id="KW-0677">Repeat</keyword>